<dbReference type="InterPro" id="IPR023772">
    <property type="entry name" value="DNA-bd_HTH_TetR-type_CS"/>
</dbReference>
<dbReference type="PROSITE" id="PS50977">
    <property type="entry name" value="HTH_TETR_2"/>
    <property type="match status" value="1"/>
</dbReference>
<evidence type="ECO:0000256" key="1">
    <source>
        <dbReference type="ARBA" id="ARBA00023125"/>
    </source>
</evidence>
<dbReference type="InterPro" id="IPR050624">
    <property type="entry name" value="HTH-type_Tx_Regulator"/>
</dbReference>
<dbReference type="AlphaFoldDB" id="A0A9D6Z228"/>
<feature type="domain" description="HTH tetR-type" evidence="3">
    <location>
        <begin position="7"/>
        <end position="67"/>
    </location>
</feature>
<dbReference type="Pfam" id="PF00440">
    <property type="entry name" value="TetR_N"/>
    <property type="match status" value="1"/>
</dbReference>
<sequence>MNASTTSDVKESIIRESTRLFLANGFRGTSVKEITEAAGIGRGTLYWYFKSKEEILESVFRKFEQEFLEGFMEVVQKCDGDFIAKYKIFHKFATEFARDNRDLSLAFNTLLNEIVGTDTECERVAKAIWERYRLFL</sequence>
<evidence type="ECO:0000313" key="5">
    <source>
        <dbReference type="Proteomes" id="UP000807825"/>
    </source>
</evidence>
<dbReference type="PANTHER" id="PTHR43479:SF11">
    <property type="entry name" value="ACREF_ENVCD OPERON REPRESSOR-RELATED"/>
    <property type="match status" value="1"/>
</dbReference>
<dbReference type="InterPro" id="IPR009057">
    <property type="entry name" value="Homeodomain-like_sf"/>
</dbReference>
<feature type="non-terminal residue" evidence="4">
    <location>
        <position position="136"/>
    </location>
</feature>
<reference evidence="4" key="1">
    <citation type="submission" date="2020-07" db="EMBL/GenBank/DDBJ databases">
        <title>Huge and variable diversity of episymbiotic CPR bacteria and DPANN archaea in groundwater ecosystems.</title>
        <authorList>
            <person name="He C.Y."/>
            <person name="Keren R."/>
            <person name="Whittaker M."/>
            <person name="Farag I.F."/>
            <person name="Doudna J."/>
            <person name="Cate J.H.D."/>
            <person name="Banfield J.F."/>
        </authorList>
    </citation>
    <scope>NUCLEOTIDE SEQUENCE</scope>
    <source>
        <strain evidence="4">NC_groundwater_1664_Pr3_B-0.1um_52_9</strain>
    </source>
</reference>
<dbReference type="GO" id="GO:0003677">
    <property type="term" value="F:DNA binding"/>
    <property type="evidence" value="ECO:0007669"/>
    <property type="project" value="UniProtKB-UniRule"/>
</dbReference>
<dbReference type="EMBL" id="JACRDE010000067">
    <property type="protein sequence ID" value="MBI5248325.1"/>
    <property type="molecule type" value="Genomic_DNA"/>
</dbReference>
<dbReference type="PANTHER" id="PTHR43479">
    <property type="entry name" value="ACREF/ENVCD OPERON REPRESSOR-RELATED"/>
    <property type="match status" value="1"/>
</dbReference>
<evidence type="ECO:0000256" key="2">
    <source>
        <dbReference type="PROSITE-ProRule" id="PRU00335"/>
    </source>
</evidence>
<accession>A0A9D6Z228</accession>
<dbReference type="InterPro" id="IPR001647">
    <property type="entry name" value="HTH_TetR"/>
</dbReference>
<comment type="caution">
    <text evidence="4">The sequence shown here is derived from an EMBL/GenBank/DDBJ whole genome shotgun (WGS) entry which is preliminary data.</text>
</comment>
<name>A0A9D6Z228_9BACT</name>
<dbReference type="Gene3D" id="1.10.357.10">
    <property type="entry name" value="Tetracycline Repressor, domain 2"/>
    <property type="match status" value="1"/>
</dbReference>
<dbReference type="SUPFAM" id="SSF46689">
    <property type="entry name" value="Homeodomain-like"/>
    <property type="match status" value="1"/>
</dbReference>
<organism evidence="4 5">
    <name type="scientific">Desulfomonile tiedjei</name>
    <dbReference type="NCBI Taxonomy" id="2358"/>
    <lineage>
        <taxon>Bacteria</taxon>
        <taxon>Pseudomonadati</taxon>
        <taxon>Thermodesulfobacteriota</taxon>
        <taxon>Desulfomonilia</taxon>
        <taxon>Desulfomonilales</taxon>
        <taxon>Desulfomonilaceae</taxon>
        <taxon>Desulfomonile</taxon>
    </lineage>
</organism>
<proteinExistence type="predicted"/>
<gene>
    <name evidence="4" type="ORF">HY912_02420</name>
</gene>
<dbReference type="PRINTS" id="PR00455">
    <property type="entry name" value="HTHTETR"/>
</dbReference>
<dbReference type="PROSITE" id="PS01081">
    <property type="entry name" value="HTH_TETR_1"/>
    <property type="match status" value="1"/>
</dbReference>
<evidence type="ECO:0000259" key="3">
    <source>
        <dbReference type="PROSITE" id="PS50977"/>
    </source>
</evidence>
<protein>
    <submittedName>
        <fullName evidence="4">TetR/AcrR family transcriptional regulator</fullName>
    </submittedName>
</protein>
<evidence type="ECO:0000313" key="4">
    <source>
        <dbReference type="EMBL" id="MBI5248325.1"/>
    </source>
</evidence>
<feature type="DNA-binding region" description="H-T-H motif" evidence="2">
    <location>
        <begin position="30"/>
        <end position="49"/>
    </location>
</feature>
<dbReference type="Proteomes" id="UP000807825">
    <property type="component" value="Unassembled WGS sequence"/>
</dbReference>
<keyword evidence="1 2" id="KW-0238">DNA-binding</keyword>